<proteinExistence type="predicted"/>
<feature type="signal peptide" evidence="1">
    <location>
        <begin position="1"/>
        <end position="16"/>
    </location>
</feature>
<feature type="chain" id="PRO_5042877087" evidence="1">
    <location>
        <begin position="17"/>
        <end position="174"/>
    </location>
</feature>
<name>A0AAN8IC66_TRICO</name>
<organism evidence="2 3">
    <name type="scientific">Trichostrongylus colubriformis</name>
    <name type="common">Black scour worm</name>
    <dbReference type="NCBI Taxonomy" id="6319"/>
    <lineage>
        <taxon>Eukaryota</taxon>
        <taxon>Metazoa</taxon>
        <taxon>Ecdysozoa</taxon>
        <taxon>Nematoda</taxon>
        <taxon>Chromadorea</taxon>
        <taxon>Rhabditida</taxon>
        <taxon>Rhabditina</taxon>
        <taxon>Rhabditomorpha</taxon>
        <taxon>Strongyloidea</taxon>
        <taxon>Trichostrongylidae</taxon>
        <taxon>Trichostrongylus</taxon>
    </lineage>
</organism>
<comment type="caution">
    <text evidence="2">The sequence shown here is derived from an EMBL/GenBank/DDBJ whole genome shotgun (WGS) entry which is preliminary data.</text>
</comment>
<sequence>MFRFVISLAFLYITWAQYGVPMRQPVQGYGHPPTPFYQPVEVQPLRLPELMAPPQFLPPFPRWHGHGSRSRSREDDCNDCRPLRSGCSPFDNNCMMPKIKYFDGKHCQKAIVHCSDTQNMALQTDESRIISYGVAVEKVIRCGRWGRWASVDIYGDRTTFDSLSCVKNVTTVVA</sequence>
<evidence type="ECO:0000256" key="1">
    <source>
        <dbReference type="SAM" id="SignalP"/>
    </source>
</evidence>
<dbReference type="AlphaFoldDB" id="A0AAN8IC66"/>
<protein>
    <submittedName>
        <fullName evidence="2">Uncharacterized protein</fullName>
    </submittedName>
</protein>
<dbReference type="EMBL" id="WIXE01020806">
    <property type="protein sequence ID" value="KAK5968939.1"/>
    <property type="molecule type" value="Genomic_DNA"/>
</dbReference>
<reference evidence="2 3" key="1">
    <citation type="submission" date="2019-10" db="EMBL/GenBank/DDBJ databases">
        <title>Assembly and Annotation for the nematode Trichostrongylus colubriformis.</title>
        <authorList>
            <person name="Martin J."/>
        </authorList>
    </citation>
    <scope>NUCLEOTIDE SEQUENCE [LARGE SCALE GENOMIC DNA]</scope>
    <source>
        <strain evidence="2">G859</strain>
        <tissue evidence="2">Whole worm</tissue>
    </source>
</reference>
<accession>A0AAN8IC66</accession>
<dbReference type="Proteomes" id="UP001331761">
    <property type="component" value="Unassembled WGS sequence"/>
</dbReference>
<evidence type="ECO:0000313" key="3">
    <source>
        <dbReference type="Proteomes" id="UP001331761"/>
    </source>
</evidence>
<keyword evidence="3" id="KW-1185">Reference proteome</keyword>
<evidence type="ECO:0000313" key="2">
    <source>
        <dbReference type="EMBL" id="KAK5968939.1"/>
    </source>
</evidence>
<gene>
    <name evidence="2" type="ORF">GCK32_007421</name>
</gene>
<keyword evidence="1" id="KW-0732">Signal</keyword>